<dbReference type="EMBL" id="ML994622">
    <property type="protein sequence ID" value="KAF2188885.1"/>
    <property type="molecule type" value="Genomic_DNA"/>
</dbReference>
<evidence type="ECO:0000256" key="1">
    <source>
        <dbReference type="SAM" id="SignalP"/>
    </source>
</evidence>
<gene>
    <name evidence="2" type="ORF">K469DRAFT_748124</name>
</gene>
<accession>A0A6A6ECW2</accession>
<reference evidence="2" key="1">
    <citation type="journal article" date="2020" name="Stud. Mycol.">
        <title>101 Dothideomycetes genomes: a test case for predicting lifestyles and emergence of pathogens.</title>
        <authorList>
            <person name="Haridas S."/>
            <person name="Albert R."/>
            <person name="Binder M."/>
            <person name="Bloem J."/>
            <person name="Labutti K."/>
            <person name="Salamov A."/>
            <person name="Andreopoulos B."/>
            <person name="Baker S."/>
            <person name="Barry K."/>
            <person name="Bills G."/>
            <person name="Bluhm B."/>
            <person name="Cannon C."/>
            <person name="Castanera R."/>
            <person name="Culley D."/>
            <person name="Daum C."/>
            <person name="Ezra D."/>
            <person name="Gonzalez J."/>
            <person name="Henrissat B."/>
            <person name="Kuo A."/>
            <person name="Liang C."/>
            <person name="Lipzen A."/>
            <person name="Lutzoni F."/>
            <person name="Magnuson J."/>
            <person name="Mondo S."/>
            <person name="Nolan M."/>
            <person name="Ohm R."/>
            <person name="Pangilinan J."/>
            <person name="Park H.-J."/>
            <person name="Ramirez L."/>
            <person name="Alfaro M."/>
            <person name="Sun H."/>
            <person name="Tritt A."/>
            <person name="Yoshinaga Y."/>
            <person name="Zwiers L.-H."/>
            <person name="Turgeon B."/>
            <person name="Goodwin S."/>
            <person name="Spatafora J."/>
            <person name="Crous P."/>
            <person name="Grigoriev I."/>
        </authorList>
    </citation>
    <scope>NUCLEOTIDE SEQUENCE</scope>
    <source>
        <strain evidence="2">CBS 207.26</strain>
    </source>
</reference>
<feature type="chain" id="PRO_5025692200" evidence="1">
    <location>
        <begin position="18"/>
        <end position="528"/>
    </location>
</feature>
<name>A0A6A6ECW2_9PEZI</name>
<evidence type="ECO:0000313" key="2">
    <source>
        <dbReference type="EMBL" id="KAF2188885.1"/>
    </source>
</evidence>
<dbReference type="OrthoDB" id="3257981at2759"/>
<keyword evidence="3" id="KW-1185">Reference proteome</keyword>
<keyword evidence="1" id="KW-0732">Signal</keyword>
<proteinExistence type="predicted"/>
<feature type="signal peptide" evidence="1">
    <location>
        <begin position="1"/>
        <end position="17"/>
    </location>
</feature>
<organism evidence="2 3">
    <name type="scientific">Zopfia rhizophila CBS 207.26</name>
    <dbReference type="NCBI Taxonomy" id="1314779"/>
    <lineage>
        <taxon>Eukaryota</taxon>
        <taxon>Fungi</taxon>
        <taxon>Dikarya</taxon>
        <taxon>Ascomycota</taxon>
        <taxon>Pezizomycotina</taxon>
        <taxon>Dothideomycetes</taxon>
        <taxon>Dothideomycetes incertae sedis</taxon>
        <taxon>Zopfiaceae</taxon>
        <taxon>Zopfia</taxon>
    </lineage>
</organism>
<dbReference type="AlphaFoldDB" id="A0A6A6ECW2"/>
<dbReference type="Proteomes" id="UP000800200">
    <property type="component" value="Unassembled WGS sequence"/>
</dbReference>
<sequence>MSLRNILFFSLCQPLMAAPFAPNHKPVIFRQTTNHTLTNSTQPATNQTQPATNSTLPALPAVEWAKKTCKDKGVTDASLEPATRWNSLDTRNALSAANYAWNHNPVEEGHIRLSYPMMVSNFFQGPEQWNCQDIANVPCSTTIKCDETNYPAGHFILNSFSRLHQIHQQLNDALNQAQLNIQSQIGTFTSTFTTEFKDDTAFIKLLLDVLGLSIGLGSAYFWNRVAPVILKTMTPDTRDLYKDATKAAVTFGVKQGKEKIPKAKDALGSQNNLNNAMGVYFQTWRESISAYVDHIFSGKVGALGDLGRLIGSGGFNYNSGPNLSQMQKRTEAIVFAQLIATAWKTNPAKKLYPFIMETDIDCNDSGKAPKDLKNFMDDSTAAQAHVCYNGHVYYLLQAVHRDQPVCHKECIPNTSAGKFFQTLPGGTFDNLSGDKWAGVRVDDFIVSSVDAWNANGNKNGYGMPDAETYAADLTDVDQNDLDANFEKVLRAPGVYQIPVCKSSDMSDIAAQVGGSKGKPSGDWWPCNP</sequence>
<evidence type="ECO:0000313" key="3">
    <source>
        <dbReference type="Proteomes" id="UP000800200"/>
    </source>
</evidence>
<protein>
    <submittedName>
        <fullName evidence="2">Uncharacterized protein</fullName>
    </submittedName>
</protein>